<dbReference type="OrthoDB" id="3771067at2"/>
<dbReference type="AlphaFoldDB" id="A0A2R7Z336"/>
<dbReference type="EMBL" id="PYXZ01000001">
    <property type="protein sequence ID" value="PUA83002.1"/>
    <property type="molecule type" value="Genomic_DNA"/>
</dbReference>
<accession>A0A2R7Z336</accession>
<dbReference type="RefSeq" id="WP_108343188.1">
    <property type="nucleotide sequence ID" value="NZ_PYXZ01000001.1"/>
</dbReference>
<evidence type="ECO:0000313" key="2">
    <source>
        <dbReference type="Proteomes" id="UP000244867"/>
    </source>
</evidence>
<keyword evidence="2" id="KW-1185">Reference proteome</keyword>
<sequence length="361" mass="39488">MEPVPELVAGAPPARGIGPREGLDAGLFWPRRAGDVGGPTAWQVRSARWRTTGWGLSVPAEVPLTARQRVVEASALWPGGVVTGWAALAWRGARWFEGLAPDGSLLPVDVHIGVGRGPRRQHQARPTQESVQPWAVERDHGCRVALPVWAVGFAMRHAPSLVEAVRVIDMAAYDDLVSIDEVARCAAAVMMTMTGVPQLREALRLASENSWSPQEPVMRCAWHLDAGRPMPLANRPVFDRNGRHVGTPDLLDVEAGVYGQYDGAAVHLVGAQRSTDIRQEAAYRELGLEGVTMVAGDLADTTAFARRLVEAYARAARRPAAERRWLDELPAWWTPTVTVAQRRALGEAERRRLLGYRRTAA</sequence>
<gene>
    <name evidence="1" type="ORF">C7S10_04805</name>
</gene>
<reference evidence="1 2" key="1">
    <citation type="submission" date="2018-03" db="EMBL/GenBank/DDBJ databases">
        <authorList>
            <person name="Keele B.F."/>
        </authorList>
    </citation>
    <scope>NUCLEOTIDE SEQUENCE [LARGE SCALE GENOMIC DNA]</scope>
    <source>
        <strain evidence="1 2">IB-3</strain>
    </source>
</reference>
<proteinExistence type="predicted"/>
<comment type="caution">
    <text evidence="1">The sequence shown here is derived from an EMBL/GenBank/DDBJ whole genome shotgun (WGS) entry which is preliminary data.</text>
</comment>
<dbReference type="Proteomes" id="UP000244867">
    <property type="component" value="Unassembled WGS sequence"/>
</dbReference>
<organism evidence="1 2">
    <name type="scientific">Nocardioides currus</name>
    <dbReference type="NCBI Taxonomy" id="2133958"/>
    <lineage>
        <taxon>Bacteria</taxon>
        <taxon>Bacillati</taxon>
        <taxon>Actinomycetota</taxon>
        <taxon>Actinomycetes</taxon>
        <taxon>Propionibacteriales</taxon>
        <taxon>Nocardioidaceae</taxon>
        <taxon>Nocardioides</taxon>
    </lineage>
</organism>
<evidence type="ECO:0000313" key="1">
    <source>
        <dbReference type="EMBL" id="PUA83002.1"/>
    </source>
</evidence>
<name>A0A2R7Z336_9ACTN</name>
<evidence type="ECO:0008006" key="3">
    <source>
        <dbReference type="Google" id="ProtNLM"/>
    </source>
</evidence>
<protein>
    <recommendedName>
        <fullName evidence="3">AbiEi antitoxin C-terminal domain-containing protein</fullName>
    </recommendedName>
</protein>